<dbReference type="RefSeq" id="WP_013546836.1">
    <property type="nucleotide sequence ID" value="NC_014933.1"/>
</dbReference>
<dbReference type="PATRIC" id="fig|693979.3.peg.1302"/>
<dbReference type="InterPro" id="IPR038179">
    <property type="entry name" value="NigD-like_N_sf"/>
</dbReference>
<dbReference type="eggNOG" id="ENOG502Z82F">
    <property type="taxonomic scope" value="Bacteria"/>
</dbReference>
<dbReference type="STRING" id="693979.Bache_1232"/>
<evidence type="ECO:0000259" key="1">
    <source>
        <dbReference type="Pfam" id="PF12667"/>
    </source>
</evidence>
<dbReference type="Gene3D" id="2.60.40.2370">
    <property type="entry name" value="NigD-like, C-terminal beta sandwich domain"/>
    <property type="match status" value="1"/>
</dbReference>
<dbReference type="AlphaFoldDB" id="E6STG8"/>
<name>E6STG8_BACT6</name>
<keyword evidence="4" id="KW-1185">Reference proteome</keyword>
<reference evidence="3 4" key="2">
    <citation type="journal article" date="2011" name="Stand. Genomic Sci.">
        <title>Complete genome sequence of Bacteroides helcogenes type strain (P 36-108).</title>
        <authorList>
            <person name="Pati A."/>
            <person name="Gronow S."/>
            <person name="Zeytun A."/>
            <person name="Lapidus A."/>
            <person name="Nolan M."/>
            <person name="Hammon N."/>
            <person name="Deshpande S."/>
            <person name="Cheng J.F."/>
            <person name="Tapia R."/>
            <person name="Han C."/>
            <person name="Goodwin L."/>
            <person name="Pitluck S."/>
            <person name="Liolios K."/>
            <person name="Pagani I."/>
            <person name="Ivanova N."/>
            <person name="Mavromatis K."/>
            <person name="Chen A."/>
            <person name="Palaniappan K."/>
            <person name="Land M."/>
            <person name="Hauser L."/>
            <person name="Chang Y.J."/>
            <person name="Jeffries C.D."/>
            <person name="Detter J.C."/>
            <person name="Brambilla E."/>
            <person name="Rohde M."/>
            <person name="Goker M."/>
            <person name="Woyke T."/>
            <person name="Bristow J."/>
            <person name="Eisen J.A."/>
            <person name="Markowitz V."/>
            <person name="Hugenholtz P."/>
            <person name="Kyrpides N.C."/>
            <person name="Klenk H.P."/>
            <person name="Lucas S."/>
        </authorList>
    </citation>
    <scope>NUCLEOTIDE SEQUENCE [LARGE SCALE GENOMIC DNA]</scope>
    <source>
        <strain evidence="4">ATCC 35417 / DSM 20613 / JCM 6297 / CCUG 15421 / P 36-108</strain>
    </source>
</reference>
<dbReference type="EMBL" id="CP002352">
    <property type="protein sequence ID" value="ADV43242.1"/>
    <property type="molecule type" value="Genomic_DNA"/>
</dbReference>
<sequence length="251" mass="28090">MRMKSVLNKQILILIAAIGSLGFQSCLDDNDDNYAMRYPNALVTVKTGADRTVFLQLDDKTTLLPTNIKKSPYGEKEVRALVNYKEVNEPSSTCNKAVYVNWIDSILTKPLAPDLGKENDKAYGTDPVEIINDWVTIAEDGYLTLRFRTLWGDHSKKHFVNLLQSNNPDNPYEVEFRHNANDDNHGAPQDALVAFKLDGLPDTGGKTVKLKLKWKSFSGEKSTEFEYCTRQSTASDHGSALTSVKSNLNLQ</sequence>
<reference key="1">
    <citation type="submission" date="2010-11" db="EMBL/GenBank/DDBJ databases">
        <title>The complete genome of Bacteroides helcogenes P 36-108.</title>
        <authorList>
            <consortium name="US DOE Joint Genome Institute (JGI-PGF)"/>
            <person name="Lucas S."/>
            <person name="Copeland A."/>
            <person name="Lapidus A."/>
            <person name="Bruce D."/>
            <person name="Goodwin L."/>
            <person name="Pitluck S."/>
            <person name="Kyrpides N."/>
            <person name="Mavromatis K."/>
            <person name="Ivanova N."/>
            <person name="Zeytun A."/>
            <person name="Brettin T."/>
            <person name="Detter J.C."/>
            <person name="Tapia R."/>
            <person name="Han C."/>
            <person name="Land M."/>
            <person name="Hauser L."/>
            <person name="Markowitz V."/>
            <person name="Cheng J.-F."/>
            <person name="Hugenholtz P."/>
            <person name="Woyke T."/>
            <person name="Wu D."/>
            <person name="Gronow S."/>
            <person name="Wellnitz S."/>
            <person name="Brambilla E."/>
            <person name="Klenk H.-P."/>
            <person name="Eisen J.A."/>
        </authorList>
    </citation>
    <scope>NUCLEOTIDE SEQUENCE</scope>
    <source>
        <strain>P 36-108</strain>
    </source>
</reference>
<gene>
    <name evidence="3" type="ordered locus">Bache_1232</name>
</gene>
<dbReference type="Pfam" id="PF12667">
    <property type="entry name" value="NigD_N"/>
    <property type="match status" value="1"/>
</dbReference>
<dbReference type="InterPro" id="IPR038143">
    <property type="entry name" value="NigD-like_C_dom_sf"/>
</dbReference>
<dbReference type="OrthoDB" id="1016751at2"/>
<dbReference type="Proteomes" id="UP000008630">
    <property type="component" value="Chromosome"/>
</dbReference>
<dbReference type="InterPro" id="IPR035376">
    <property type="entry name" value="NigD_C"/>
</dbReference>
<accession>E6STG8</accession>
<dbReference type="KEGG" id="bhl:Bache_1232"/>
<feature type="domain" description="NigD-like C-terminal" evidence="2">
    <location>
        <begin position="113"/>
        <end position="227"/>
    </location>
</feature>
<evidence type="ECO:0008006" key="5">
    <source>
        <dbReference type="Google" id="ProtNLM"/>
    </source>
</evidence>
<evidence type="ECO:0000259" key="2">
    <source>
        <dbReference type="Pfam" id="PF17415"/>
    </source>
</evidence>
<proteinExistence type="predicted"/>
<organism evidence="3 4">
    <name type="scientific">Bacteroides helcogenes (strain ATCC 35417 / DSM 20613 / JCM 6297 / CCUG 15421 / P 36-108)</name>
    <dbReference type="NCBI Taxonomy" id="693979"/>
    <lineage>
        <taxon>Bacteria</taxon>
        <taxon>Pseudomonadati</taxon>
        <taxon>Bacteroidota</taxon>
        <taxon>Bacteroidia</taxon>
        <taxon>Bacteroidales</taxon>
        <taxon>Bacteroidaceae</taxon>
        <taxon>Bacteroides</taxon>
    </lineage>
</organism>
<dbReference type="InterPro" id="IPR024299">
    <property type="entry name" value="NigD-like_OB_dom"/>
</dbReference>
<dbReference type="HOGENOM" id="CLU_097801_0_0_10"/>
<dbReference type="PROSITE" id="PS51257">
    <property type="entry name" value="PROKAR_LIPOPROTEIN"/>
    <property type="match status" value="1"/>
</dbReference>
<protein>
    <recommendedName>
        <fullName evidence="5">NigD-like C-terminal beta sandwich domain-containing protein</fullName>
    </recommendedName>
</protein>
<feature type="domain" description="NigD-like N-terminal OB" evidence="1">
    <location>
        <begin position="42"/>
        <end position="106"/>
    </location>
</feature>
<dbReference type="Gene3D" id="2.40.50.500">
    <property type="entry name" value="NigD-like N-terminal OB domain"/>
    <property type="match status" value="1"/>
</dbReference>
<dbReference type="Pfam" id="PF17415">
    <property type="entry name" value="NigD_C"/>
    <property type="match status" value="1"/>
</dbReference>
<evidence type="ECO:0000313" key="4">
    <source>
        <dbReference type="Proteomes" id="UP000008630"/>
    </source>
</evidence>
<evidence type="ECO:0000313" key="3">
    <source>
        <dbReference type="EMBL" id="ADV43242.1"/>
    </source>
</evidence>